<feature type="domain" description="PDEase" evidence="8">
    <location>
        <begin position="294"/>
        <end position="634"/>
    </location>
</feature>
<dbReference type="Proteomes" id="UP000038009">
    <property type="component" value="Unassembled WGS sequence"/>
</dbReference>
<comment type="caution">
    <text evidence="9">The sequence shown here is derived from an EMBL/GenBank/DDBJ whole genome shotgun (WGS) entry which is preliminary data.</text>
</comment>
<feature type="binding site" evidence="4">
    <location>
        <position position="431"/>
    </location>
    <ligand>
        <name>AMP</name>
        <dbReference type="ChEBI" id="CHEBI:456215"/>
    </ligand>
</feature>
<dbReference type="PANTHER" id="PTHR11347">
    <property type="entry name" value="CYCLIC NUCLEOTIDE PHOSPHODIESTERASE"/>
    <property type="match status" value="1"/>
</dbReference>
<name>A0A0N1PG81_LEPSE</name>
<proteinExistence type="inferred from homology"/>
<dbReference type="OMA" id="NCGRPLD"/>
<dbReference type="SUPFAM" id="SSF109604">
    <property type="entry name" value="HD-domain/PDEase-like"/>
    <property type="match status" value="1"/>
</dbReference>
<feature type="binding site" evidence="5">
    <location>
        <position position="392"/>
    </location>
    <ligand>
        <name>Zn(2+)</name>
        <dbReference type="ChEBI" id="CHEBI:29105"/>
        <label>1</label>
    </ligand>
</feature>
<evidence type="ECO:0000256" key="6">
    <source>
        <dbReference type="RuleBase" id="RU363067"/>
    </source>
</evidence>
<dbReference type="InterPro" id="IPR036971">
    <property type="entry name" value="PDEase_catalytic_dom_sf"/>
</dbReference>
<dbReference type="InterPro" id="IPR003607">
    <property type="entry name" value="HD/PDEase_dom"/>
</dbReference>
<feature type="binding site" evidence="4">
    <location>
        <begin position="388"/>
        <end position="392"/>
    </location>
    <ligand>
        <name>AMP</name>
        <dbReference type="ChEBI" id="CHEBI:456215"/>
    </ligand>
</feature>
<dbReference type="GO" id="GO:0046872">
    <property type="term" value="F:metal ion binding"/>
    <property type="evidence" value="ECO:0007669"/>
    <property type="project" value="UniProtKB-KW"/>
</dbReference>
<evidence type="ECO:0000313" key="10">
    <source>
        <dbReference type="Proteomes" id="UP000038009"/>
    </source>
</evidence>
<evidence type="ECO:0000256" key="5">
    <source>
        <dbReference type="PIRSR" id="PIRSR623088-3"/>
    </source>
</evidence>
<dbReference type="InterPro" id="IPR002073">
    <property type="entry name" value="PDEase_catalytic_dom"/>
</dbReference>
<dbReference type="GO" id="GO:0007165">
    <property type="term" value="P:signal transduction"/>
    <property type="evidence" value="ECO:0007669"/>
    <property type="project" value="InterPro"/>
</dbReference>
<dbReference type="VEuPathDB" id="TriTrypDB:Lsey_0013_0130"/>
<dbReference type="EC" id="3.1.4.-" evidence="6"/>
<keyword evidence="1 5" id="KW-0479">Metal-binding</keyword>
<feature type="binding site" evidence="5">
    <location>
        <position position="541"/>
    </location>
    <ligand>
        <name>Zn(2+)</name>
        <dbReference type="ChEBI" id="CHEBI:29105"/>
        <label>1</label>
    </ligand>
</feature>
<keyword evidence="7" id="KW-0175">Coiled coil</keyword>
<feature type="binding site" evidence="4">
    <location>
        <position position="541"/>
    </location>
    <ligand>
        <name>AMP</name>
        <dbReference type="ChEBI" id="CHEBI:456215"/>
    </ligand>
</feature>
<evidence type="ECO:0000256" key="4">
    <source>
        <dbReference type="PIRSR" id="PIRSR623088-2"/>
    </source>
</evidence>
<evidence type="ECO:0000313" key="9">
    <source>
        <dbReference type="EMBL" id="KPI89948.1"/>
    </source>
</evidence>
<dbReference type="InterPro" id="IPR023088">
    <property type="entry name" value="PDEase"/>
</dbReference>
<comment type="cofactor">
    <cofactor evidence="6">
        <name>a divalent metal cation</name>
        <dbReference type="ChEBI" id="CHEBI:60240"/>
    </cofactor>
    <text evidence="6">Binds 2 divalent metal cations per subunit. Site 1 may preferentially bind zinc ions, while site 2 has a preference for magnesium and/or manganese ions.</text>
</comment>
<comment type="similarity">
    <text evidence="6">Belongs to the cyclic nucleotide phosphodiesterase family.</text>
</comment>
<dbReference type="EMBL" id="LJSK01000013">
    <property type="protein sequence ID" value="KPI89948.1"/>
    <property type="molecule type" value="Genomic_DNA"/>
</dbReference>
<sequence>MSDFKEQLQKQVYVYAICDNTVSMMAGMSEMADELVLRAYDVSTGTSYLCQLDESALLNIRSSFTDQSDWASFFCEIHNAFHSGKVSVKRVKRQPVTAAAATLSCAAAADGSYASSFLVVQCNGSVKGKSAEFTLAYTTEDQQSCIIDHLMQSHAIHSRPREHEHKLSQLREAEEAAKAKRDGLDRELVALKENLKRNTQKLSVYSMRKAELLDSLGGPSKSSTGNVWRTIREMEQKASGENNQSRLPNPLGDRTCKDFDPLLLRLIKSRYLSPDQCDASLPANCVVTPFTPTELAEQVELLQDDRAMLWKALDLIDSWNYRVFDVQKAMCGDDYQSLPFQPNGGSLFVTLYALFCKYDFLQRFNIDEQVALNWISAVEAGYHGNPYHNSMHAADVLQVTHFIISCGGLKKRCELSDLQVFAGLLAAAIHDFDHPGINNNFHIKTSSHLATLYNDRSVLENLHVSSVFELMKNPAFDILSSFSATERHEIRETMIEMVLATDMGSHGKFVASLKGKMQERASFTKPDEQVLCLSIALKMADISNCGRPLDIYLPWGGKVSDEFYLQGDRERNRGLDCSPFMNRLEPSLAKSQIAFMNYIISPFFEQISELLPDMRFTIALVEANKTYWATHDDS</sequence>
<keyword evidence="2 6" id="KW-0378">Hydrolase</keyword>
<accession>A0A0N1PG81</accession>
<feature type="binding site" evidence="5">
    <location>
        <position position="431"/>
    </location>
    <ligand>
        <name>Zn(2+)</name>
        <dbReference type="ChEBI" id="CHEBI:29105"/>
        <label>2</label>
    </ligand>
</feature>
<keyword evidence="10" id="KW-1185">Reference proteome</keyword>
<evidence type="ECO:0000259" key="8">
    <source>
        <dbReference type="PROSITE" id="PS51845"/>
    </source>
</evidence>
<dbReference type="InterPro" id="IPR023174">
    <property type="entry name" value="PDEase_CS"/>
</dbReference>
<dbReference type="PRINTS" id="PR00387">
    <property type="entry name" value="PDIESTERASE1"/>
</dbReference>
<evidence type="ECO:0000256" key="7">
    <source>
        <dbReference type="SAM" id="Coils"/>
    </source>
</evidence>
<evidence type="ECO:0000256" key="2">
    <source>
        <dbReference type="ARBA" id="ARBA00022801"/>
    </source>
</evidence>
<feature type="binding site" evidence="4">
    <location>
        <position position="592"/>
    </location>
    <ligand>
        <name>AMP</name>
        <dbReference type="ChEBI" id="CHEBI:456215"/>
    </ligand>
</feature>
<dbReference type="Gene3D" id="1.10.1300.10">
    <property type="entry name" value="3'5'-cyclic nucleotide phosphodiesterase, catalytic domain"/>
    <property type="match status" value="1"/>
</dbReference>
<dbReference type="FunFam" id="1.10.1300.10:FF:000021">
    <property type="entry name" value="Phosphodiesterase"/>
    <property type="match status" value="1"/>
</dbReference>
<dbReference type="GO" id="GO:0004114">
    <property type="term" value="F:3',5'-cyclic-nucleotide phosphodiesterase activity"/>
    <property type="evidence" value="ECO:0007669"/>
    <property type="project" value="InterPro"/>
</dbReference>
<dbReference type="PROSITE" id="PS51845">
    <property type="entry name" value="PDEASE_I_2"/>
    <property type="match status" value="1"/>
</dbReference>
<organism evidence="9 10">
    <name type="scientific">Leptomonas seymouri</name>
    <dbReference type="NCBI Taxonomy" id="5684"/>
    <lineage>
        <taxon>Eukaryota</taxon>
        <taxon>Discoba</taxon>
        <taxon>Euglenozoa</taxon>
        <taxon>Kinetoplastea</taxon>
        <taxon>Metakinetoplastina</taxon>
        <taxon>Trypanosomatida</taxon>
        <taxon>Trypanosomatidae</taxon>
        <taxon>Leishmaniinae</taxon>
        <taxon>Leptomonas</taxon>
    </lineage>
</organism>
<feature type="coiled-coil region" evidence="7">
    <location>
        <begin position="167"/>
        <end position="201"/>
    </location>
</feature>
<feature type="binding site" evidence="5">
    <location>
        <position position="431"/>
    </location>
    <ligand>
        <name>Zn(2+)</name>
        <dbReference type="ChEBI" id="CHEBI:29105"/>
        <label>1</label>
    </ligand>
</feature>
<dbReference type="OrthoDB" id="546632at2759"/>
<gene>
    <name evidence="9" type="ORF">ABL78_0916</name>
</gene>
<dbReference type="AlphaFoldDB" id="A0A0N1PG81"/>
<protein>
    <recommendedName>
        <fullName evidence="6">Phosphodiesterase</fullName>
        <ecNumber evidence="6">3.1.4.-</ecNumber>
    </recommendedName>
</protein>
<feature type="active site" description="Proton donor" evidence="3">
    <location>
        <position position="388"/>
    </location>
</feature>
<reference evidence="9 10" key="1">
    <citation type="journal article" date="2015" name="PLoS Pathog.">
        <title>Leptomonas seymouri: Adaptations to the Dixenous Life Cycle Analyzed by Genome Sequencing, Transcriptome Profiling and Co-infection with Leishmania donovani.</title>
        <authorList>
            <person name="Kraeva N."/>
            <person name="Butenko A."/>
            <person name="Hlavacova J."/>
            <person name="Kostygov A."/>
            <person name="Myskova J."/>
            <person name="Grybchuk D."/>
            <person name="Lestinova T."/>
            <person name="Votypka J."/>
            <person name="Volf P."/>
            <person name="Opperdoes F."/>
            <person name="Flegontov P."/>
            <person name="Lukes J."/>
            <person name="Yurchenko V."/>
        </authorList>
    </citation>
    <scope>NUCLEOTIDE SEQUENCE [LARGE SCALE GENOMIC DNA]</scope>
    <source>
        <strain evidence="9 10">ATCC 30220</strain>
    </source>
</reference>
<dbReference type="Pfam" id="PF00233">
    <property type="entry name" value="PDEase_I"/>
    <property type="match status" value="1"/>
</dbReference>
<dbReference type="CDD" id="cd00077">
    <property type="entry name" value="HDc"/>
    <property type="match status" value="1"/>
</dbReference>
<evidence type="ECO:0000256" key="1">
    <source>
        <dbReference type="ARBA" id="ARBA00022723"/>
    </source>
</evidence>
<dbReference type="PROSITE" id="PS00126">
    <property type="entry name" value="PDEASE_I_1"/>
    <property type="match status" value="1"/>
</dbReference>
<evidence type="ECO:0000256" key="3">
    <source>
        <dbReference type="PIRSR" id="PIRSR623088-1"/>
    </source>
</evidence>
<feature type="binding site" evidence="5">
    <location>
        <position position="430"/>
    </location>
    <ligand>
        <name>Zn(2+)</name>
        <dbReference type="ChEBI" id="CHEBI:29105"/>
        <label>1</label>
    </ligand>
</feature>